<feature type="domain" description="FAD dependent oxidoreductase" evidence="2">
    <location>
        <begin position="6"/>
        <end position="328"/>
    </location>
</feature>
<evidence type="ECO:0000259" key="2">
    <source>
        <dbReference type="Pfam" id="PF01266"/>
    </source>
</evidence>
<organism evidence="3 4">
    <name type="scientific">Thermonema lapsum</name>
    <dbReference type="NCBI Taxonomy" id="28195"/>
    <lineage>
        <taxon>Bacteria</taxon>
        <taxon>Pseudomonadati</taxon>
        <taxon>Bacteroidota</taxon>
        <taxon>Cytophagia</taxon>
        <taxon>Cytophagales</taxon>
        <taxon>Thermonemataceae</taxon>
        <taxon>Thermonema</taxon>
    </lineage>
</organism>
<evidence type="ECO:0000256" key="1">
    <source>
        <dbReference type="ARBA" id="ARBA00023002"/>
    </source>
</evidence>
<evidence type="ECO:0000313" key="3">
    <source>
        <dbReference type="EMBL" id="NIK72737.1"/>
    </source>
</evidence>
<sequence length="353" mass="40468">MANAYDFLIVGQGIAGTVLSYTLLQKGKRVLVIASPRHSAATRVAAGLFNPITGKQLKKTWLAEELFPFLQRFYPEMEKTLGMRFFYPTVIYRPYRSVQEQNDWMARSTTLETWLRTDTDDTFYRRYTPAPYGGLETLHAGYVDTNLLLDRYADYLRQREALRDEVFDYSRLEILAEGQGVRYGQYRARYLIFCEGAHGRFNPFFQKLPFNCVKGEILDIALAEPLPFIINQGVSVIPAAKEGHARVAATYQWNPLDEIPTAQAREELCQKTQNLLTVSFQITGQKAGIRPATRPRRPFVGLHPQYPALGIFNGMGSKGISLAPFFAQKFYEYIENRKPLHEEVNISKYFSKQ</sequence>
<proteinExistence type="predicted"/>
<dbReference type="Proteomes" id="UP000537126">
    <property type="component" value="Unassembled WGS sequence"/>
</dbReference>
<gene>
    <name evidence="3" type="ORF">FHS56_000223</name>
</gene>
<evidence type="ECO:0000313" key="4">
    <source>
        <dbReference type="Proteomes" id="UP000537126"/>
    </source>
</evidence>
<dbReference type="EMBL" id="JAASRN010000001">
    <property type="protein sequence ID" value="NIK72737.1"/>
    <property type="molecule type" value="Genomic_DNA"/>
</dbReference>
<keyword evidence="1" id="KW-0560">Oxidoreductase</keyword>
<dbReference type="PANTHER" id="PTHR13847:SF289">
    <property type="entry name" value="GLYCINE OXIDASE"/>
    <property type="match status" value="1"/>
</dbReference>
<dbReference type="RefSeq" id="WP_166918045.1">
    <property type="nucleotide sequence ID" value="NZ_JAASRN010000001.1"/>
</dbReference>
<dbReference type="InterPro" id="IPR006076">
    <property type="entry name" value="FAD-dep_OxRdtase"/>
</dbReference>
<keyword evidence="4" id="KW-1185">Reference proteome</keyword>
<name>A0A846MMZ1_9BACT</name>
<dbReference type="GO" id="GO:0016491">
    <property type="term" value="F:oxidoreductase activity"/>
    <property type="evidence" value="ECO:0007669"/>
    <property type="project" value="UniProtKB-KW"/>
</dbReference>
<dbReference type="PRINTS" id="PR00420">
    <property type="entry name" value="RNGMNOXGNASE"/>
</dbReference>
<dbReference type="InterPro" id="IPR036188">
    <property type="entry name" value="FAD/NAD-bd_sf"/>
</dbReference>
<accession>A0A846MMZ1</accession>
<dbReference type="Gene3D" id="3.50.50.60">
    <property type="entry name" value="FAD/NAD(P)-binding domain"/>
    <property type="match status" value="1"/>
</dbReference>
<dbReference type="SUPFAM" id="SSF51905">
    <property type="entry name" value="FAD/NAD(P)-binding domain"/>
    <property type="match status" value="1"/>
</dbReference>
<dbReference type="Pfam" id="PF01266">
    <property type="entry name" value="DAO"/>
    <property type="match status" value="1"/>
</dbReference>
<dbReference type="GO" id="GO:0005737">
    <property type="term" value="C:cytoplasm"/>
    <property type="evidence" value="ECO:0007669"/>
    <property type="project" value="TreeGrafter"/>
</dbReference>
<comment type="caution">
    <text evidence="3">The sequence shown here is derived from an EMBL/GenBank/DDBJ whole genome shotgun (WGS) entry which is preliminary data.</text>
</comment>
<reference evidence="3 4" key="1">
    <citation type="submission" date="2020-03" db="EMBL/GenBank/DDBJ databases">
        <title>Genomic Encyclopedia of Type Strains, Phase IV (KMG-IV): sequencing the most valuable type-strain genomes for metagenomic binning, comparative biology and taxonomic classification.</title>
        <authorList>
            <person name="Goeker M."/>
        </authorList>
    </citation>
    <scope>NUCLEOTIDE SEQUENCE [LARGE SCALE GENOMIC DNA]</scope>
    <source>
        <strain evidence="3 4">DSM 5718</strain>
    </source>
</reference>
<dbReference type="AlphaFoldDB" id="A0A846MMZ1"/>
<dbReference type="Gene3D" id="3.30.9.10">
    <property type="entry name" value="D-Amino Acid Oxidase, subunit A, domain 2"/>
    <property type="match status" value="1"/>
</dbReference>
<protein>
    <submittedName>
        <fullName evidence="3">Glycine/D-amino acid oxidase-like deaminating enzyme</fullName>
    </submittedName>
</protein>
<dbReference type="PANTHER" id="PTHR13847">
    <property type="entry name" value="SARCOSINE DEHYDROGENASE-RELATED"/>
    <property type="match status" value="1"/>
</dbReference>